<evidence type="ECO:0000313" key="1">
    <source>
        <dbReference type="EMBL" id="EDT01379.1"/>
    </source>
</evidence>
<organism evidence="1 2">
    <name type="scientific">Burkholderia ambifaria IOP40-10</name>
    <dbReference type="NCBI Taxonomy" id="396596"/>
    <lineage>
        <taxon>Bacteria</taxon>
        <taxon>Pseudomonadati</taxon>
        <taxon>Pseudomonadota</taxon>
        <taxon>Betaproteobacteria</taxon>
        <taxon>Burkholderiales</taxon>
        <taxon>Burkholderiaceae</taxon>
        <taxon>Burkholderia</taxon>
        <taxon>Burkholderia cepacia complex</taxon>
    </lineage>
</organism>
<proteinExistence type="predicted"/>
<accession>B1FM52</accession>
<dbReference type="RefSeq" id="WP_006754259.1">
    <property type="nucleotide sequence ID" value="NZ_ABLC01000187.1"/>
</dbReference>
<name>B1FM52_9BURK</name>
<protein>
    <submittedName>
        <fullName evidence="1">Uncharacterized protein</fullName>
    </submittedName>
</protein>
<gene>
    <name evidence="1" type="ORF">BamIOP4010DRAFT_5113</name>
</gene>
<dbReference type="PATRIC" id="fig|396596.7.peg.2261"/>
<evidence type="ECO:0000313" key="2">
    <source>
        <dbReference type="Proteomes" id="UP000005463"/>
    </source>
</evidence>
<comment type="caution">
    <text evidence="1">The sequence shown here is derived from an EMBL/GenBank/DDBJ whole genome shotgun (WGS) entry which is preliminary data.</text>
</comment>
<sequence>MRRVILLGLSIFGFMAFVGSAGGKEPERVLRDDCHLSFAIPNGLEYVDAGHTIMLGKDECYIPFLYIGRLRLKRTGPMPRMPDDWRALTDFALTVEAIPLADRLAQVESVDGVAQNGLFRAVSKEHVQLPGGDLYVISYSAIKPTGSVVGYQKQQLVFVAGNGTRSIVFRLYYGDRTSNVGKEREHAFKYLFSSFRFF</sequence>
<dbReference type="EMBL" id="ABLC01000187">
    <property type="protein sequence ID" value="EDT01379.1"/>
    <property type="molecule type" value="Genomic_DNA"/>
</dbReference>
<reference evidence="1 2" key="1">
    <citation type="submission" date="2008-03" db="EMBL/GenBank/DDBJ databases">
        <title>Sequencing of the draft genome and assembly of Burkholderia ambifaria IOP40-10.</title>
        <authorList>
            <consortium name="US DOE Joint Genome Institute (JGI-PGF)"/>
            <person name="Copeland A."/>
            <person name="Lucas S."/>
            <person name="Lapidus A."/>
            <person name="Glavina del Rio T."/>
            <person name="Dalin E."/>
            <person name="Tice H."/>
            <person name="Bruce D."/>
            <person name="Goodwin L."/>
            <person name="Pitluck S."/>
            <person name="Larimer F."/>
            <person name="Land M.L."/>
            <person name="Hauser L."/>
            <person name="Tiedje J."/>
            <person name="Richardson P."/>
        </authorList>
    </citation>
    <scope>NUCLEOTIDE SEQUENCE [LARGE SCALE GENOMIC DNA]</scope>
    <source>
        <strain evidence="1 2">IOP40-10</strain>
    </source>
</reference>
<dbReference type="Proteomes" id="UP000005463">
    <property type="component" value="Unassembled WGS sequence"/>
</dbReference>
<dbReference type="AlphaFoldDB" id="B1FM52"/>